<dbReference type="Proteomes" id="UP000026961">
    <property type="component" value="Chromosome 3"/>
</dbReference>
<keyword evidence="2" id="KW-0689">Ribosomal protein</keyword>
<keyword evidence="3" id="KW-0687">Ribonucleoprotein</keyword>
<dbReference type="PROSITE" id="PS00948">
    <property type="entry name" value="RIBOSOMAL_S7E"/>
    <property type="match status" value="2"/>
</dbReference>
<comment type="similarity">
    <text evidence="1">Belongs to the eukaryotic ribosomal protein eS7 family.</text>
</comment>
<sequence length="336" mass="39064">MYTARKKIQKEKGLEPSEFEDSVAQAFFDLENGNQELKSELKDLYINNAVQMDIAGNRKAVVIHVPYRLRKAFKKIHVRLVRELEKKFSGKDVVIVATRRIVRPPKKGSAVQRPRTRTLTAVHDCILEDVVYPAEIVGKRIRYRLDGAKVIKIFLDPKERNNTEYKLETFSAVYRRLCGKDMYTARKKIQKEKGLEPSEFEDSVAQAFFDLENGNQELKSELKDLYINNAVQMDIAGNRKAVVIHVPYRLRKAFKKIHVRLVRELEKKFSGKDVVYPAEIVGKRIRYRLDGAKVIKIFLDPKERNNTEYKLETFSAVYRRLCGKDVAFEYPMTETA</sequence>
<dbReference type="PANTHER" id="PTHR11278:SF28">
    <property type="entry name" value="40S RIBOSOMAL PROTEIN S7"/>
    <property type="match status" value="1"/>
</dbReference>
<dbReference type="GO" id="GO:0003735">
    <property type="term" value="F:structural constituent of ribosome"/>
    <property type="evidence" value="ECO:0007669"/>
    <property type="project" value="InterPro"/>
</dbReference>
<evidence type="ECO:0000313" key="4">
    <source>
        <dbReference type="EnsemblPlants" id="OGLUM03G14070.2"/>
    </source>
</evidence>
<evidence type="ECO:0008006" key="6">
    <source>
        <dbReference type="Google" id="ProtNLM"/>
    </source>
</evidence>
<dbReference type="Pfam" id="PF01251">
    <property type="entry name" value="Ribosomal_S7e"/>
    <property type="match status" value="2"/>
</dbReference>
<dbReference type="Gramene" id="OGLUM03G14070.2">
    <property type="protein sequence ID" value="OGLUM03G14070.2"/>
    <property type="gene ID" value="OGLUM03G14070"/>
</dbReference>
<protein>
    <recommendedName>
        <fullName evidence="6">40S ribosomal protein S7</fullName>
    </recommendedName>
</protein>
<dbReference type="PANTHER" id="PTHR11278">
    <property type="entry name" value="40S RIBOSOMAL PROTEIN S7"/>
    <property type="match status" value="1"/>
</dbReference>
<dbReference type="AlphaFoldDB" id="A0A0D9Z5Z1"/>
<evidence type="ECO:0000256" key="3">
    <source>
        <dbReference type="ARBA" id="ARBA00023274"/>
    </source>
</evidence>
<dbReference type="GO" id="GO:0030686">
    <property type="term" value="C:90S preribosome"/>
    <property type="evidence" value="ECO:0007669"/>
    <property type="project" value="TreeGrafter"/>
</dbReference>
<evidence type="ECO:0000256" key="1">
    <source>
        <dbReference type="ARBA" id="ARBA00007820"/>
    </source>
</evidence>
<dbReference type="GO" id="GO:0022627">
    <property type="term" value="C:cytosolic small ribosomal subunit"/>
    <property type="evidence" value="ECO:0007669"/>
    <property type="project" value="TreeGrafter"/>
</dbReference>
<dbReference type="GO" id="GO:0032040">
    <property type="term" value="C:small-subunit processome"/>
    <property type="evidence" value="ECO:0007669"/>
    <property type="project" value="TreeGrafter"/>
</dbReference>
<organism evidence="4">
    <name type="scientific">Oryza glumipatula</name>
    <dbReference type="NCBI Taxonomy" id="40148"/>
    <lineage>
        <taxon>Eukaryota</taxon>
        <taxon>Viridiplantae</taxon>
        <taxon>Streptophyta</taxon>
        <taxon>Embryophyta</taxon>
        <taxon>Tracheophyta</taxon>
        <taxon>Spermatophyta</taxon>
        <taxon>Magnoliopsida</taxon>
        <taxon>Liliopsida</taxon>
        <taxon>Poales</taxon>
        <taxon>Poaceae</taxon>
        <taxon>BOP clade</taxon>
        <taxon>Oryzoideae</taxon>
        <taxon>Oryzeae</taxon>
        <taxon>Oryzinae</taxon>
        <taxon>Oryza</taxon>
    </lineage>
</organism>
<keyword evidence="5" id="KW-1185">Reference proteome</keyword>
<dbReference type="GO" id="GO:0006364">
    <property type="term" value="P:rRNA processing"/>
    <property type="evidence" value="ECO:0007669"/>
    <property type="project" value="TreeGrafter"/>
</dbReference>
<dbReference type="GO" id="GO:0042274">
    <property type="term" value="P:ribosomal small subunit biogenesis"/>
    <property type="evidence" value="ECO:0007669"/>
    <property type="project" value="TreeGrafter"/>
</dbReference>
<name>A0A0D9Z5Z1_9ORYZ</name>
<reference evidence="4" key="2">
    <citation type="submission" date="2018-05" db="EMBL/GenBank/DDBJ databases">
        <title>OgluRS3 (Oryza glumaepatula Reference Sequence Version 3).</title>
        <authorList>
            <person name="Zhang J."/>
            <person name="Kudrna D."/>
            <person name="Lee S."/>
            <person name="Talag J."/>
            <person name="Welchert J."/>
            <person name="Wing R.A."/>
        </authorList>
    </citation>
    <scope>NUCLEOTIDE SEQUENCE [LARGE SCALE GENOMIC DNA]</scope>
</reference>
<reference evidence="4" key="1">
    <citation type="submission" date="2015-04" db="UniProtKB">
        <authorList>
            <consortium name="EnsemblPlants"/>
        </authorList>
    </citation>
    <scope>IDENTIFICATION</scope>
</reference>
<dbReference type="InterPro" id="IPR047861">
    <property type="entry name" value="Ribosomal_eS7_CS"/>
</dbReference>
<proteinExistence type="inferred from homology"/>
<dbReference type="EnsemblPlants" id="OGLUM03G14070.2">
    <property type="protein sequence ID" value="OGLUM03G14070.2"/>
    <property type="gene ID" value="OGLUM03G14070"/>
</dbReference>
<accession>A0A0D9Z5Z1</accession>
<dbReference type="GO" id="GO:0006412">
    <property type="term" value="P:translation"/>
    <property type="evidence" value="ECO:0007669"/>
    <property type="project" value="InterPro"/>
</dbReference>
<dbReference type="InterPro" id="IPR000554">
    <property type="entry name" value="Ribosomal_eS7"/>
</dbReference>
<evidence type="ECO:0000256" key="2">
    <source>
        <dbReference type="ARBA" id="ARBA00022980"/>
    </source>
</evidence>
<evidence type="ECO:0000313" key="5">
    <source>
        <dbReference type="Proteomes" id="UP000026961"/>
    </source>
</evidence>